<feature type="region of interest" description="Disordered" evidence="1">
    <location>
        <begin position="107"/>
        <end position="147"/>
    </location>
</feature>
<evidence type="ECO:0000256" key="1">
    <source>
        <dbReference type="SAM" id="MobiDB-lite"/>
    </source>
</evidence>
<protein>
    <recommendedName>
        <fullName evidence="4">Outer membrane protein assembly factor BamE</fullName>
    </recommendedName>
</protein>
<evidence type="ECO:0000313" key="2">
    <source>
        <dbReference type="EMBL" id="KAB0635350.1"/>
    </source>
</evidence>
<dbReference type="RefSeq" id="WP_059885341.1">
    <property type="nucleotide sequence ID" value="NZ_CABVPM010000033.1"/>
</dbReference>
<dbReference type="AlphaFoldDB" id="A0A6L3MRY5"/>
<comment type="caution">
    <text evidence="2">The sequence shown here is derived from an EMBL/GenBank/DDBJ whole genome shotgun (WGS) entry which is preliminary data.</text>
</comment>
<evidence type="ECO:0000313" key="3">
    <source>
        <dbReference type="Proteomes" id="UP000473470"/>
    </source>
</evidence>
<organism evidence="2 3">
    <name type="scientific">Burkholderia stagnalis</name>
    <dbReference type="NCBI Taxonomy" id="1503054"/>
    <lineage>
        <taxon>Bacteria</taxon>
        <taxon>Pseudomonadati</taxon>
        <taxon>Pseudomonadota</taxon>
        <taxon>Betaproteobacteria</taxon>
        <taxon>Burkholderiales</taxon>
        <taxon>Burkholderiaceae</taxon>
        <taxon>Burkholderia</taxon>
        <taxon>Burkholderia cepacia complex</taxon>
    </lineage>
</organism>
<evidence type="ECO:0008006" key="4">
    <source>
        <dbReference type="Google" id="ProtNLM"/>
    </source>
</evidence>
<name>A0A6L3MRY5_9BURK</name>
<dbReference type="EMBL" id="VZOK01000039">
    <property type="protein sequence ID" value="KAB0635350.1"/>
    <property type="molecule type" value="Genomic_DNA"/>
</dbReference>
<accession>A0A6L3MRY5</accession>
<reference evidence="2 3" key="1">
    <citation type="submission" date="2019-09" db="EMBL/GenBank/DDBJ databases">
        <title>Draft genome sequences of 48 bacterial type strains from the CCUG.</title>
        <authorList>
            <person name="Tunovic T."/>
            <person name="Pineiro-Iglesias B."/>
            <person name="Unosson C."/>
            <person name="Inganas E."/>
            <person name="Ohlen M."/>
            <person name="Cardew S."/>
            <person name="Jensie-Markopoulos S."/>
            <person name="Salva-Serra F."/>
            <person name="Jaen-Luchoro D."/>
            <person name="Karlsson R."/>
            <person name="Svensson-Stadler L."/>
            <person name="Chun J."/>
            <person name="Moore E."/>
        </authorList>
    </citation>
    <scope>NUCLEOTIDE SEQUENCE [LARGE SCALE GENOMIC DNA]</scope>
    <source>
        <strain evidence="2 3">CCUG 65686</strain>
    </source>
</reference>
<sequence>MAALLLSACASAGNKNVAEMSRSSLENRMSGRSMKKVDIRDWLGNTQNEIRFANGSEVWVYSYRKSTPSLLNFYRYASVLLGGQKNDSKELVILFDKEGAVRKWRLSETQDQEPTGLLNRKMFPRSETVRTQGDPGGQIGAGSSEPF</sequence>
<gene>
    <name evidence="2" type="ORF">F7R25_23245</name>
</gene>
<proteinExistence type="predicted"/>
<dbReference type="Proteomes" id="UP000473470">
    <property type="component" value="Unassembled WGS sequence"/>
</dbReference>